<dbReference type="SUPFAM" id="SSF53335">
    <property type="entry name" value="S-adenosyl-L-methionine-dependent methyltransferases"/>
    <property type="match status" value="1"/>
</dbReference>
<keyword evidence="3" id="KW-0949">S-adenosyl-L-methionine</keyword>
<evidence type="ECO:0000256" key="1">
    <source>
        <dbReference type="ARBA" id="ARBA00022603"/>
    </source>
</evidence>
<dbReference type="Proteomes" id="UP001596074">
    <property type="component" value="Unassembled WGS sequence"/>
</dbReference>
<proteinExistence type="predicted"/>
<sequence length="277" mass="31145">MKPPLAYYGAKVTIAQQIAALFPDHEHYVEPFAGSLAVLLAKRPSRMETVNDLDSRLMAFWRILRDRPADLQRVCALTPHARAEHIEAYQPVPDDHPDPQLEEARRVWVLLSQGRGGTLRRTGWRFYIDPAGSVTSMPGYLNGYLDRMAAAAERLARVSLECRPALEVLEAYGAQPDVLMYVDPPYLGSTRARNYRHEMGSDAEHRELAAALEACRATVILSGYHSPLYDDLYAGWHRHEIHTGTGQANQWSPRTEVLWSNRPFPVADGLFDTAVIA</sequence>
<dbReference type="RefSeq" id="WP_378280255.1">
    <property type="nucleotide sequence ID" value="NZ_JBHSON010000004.1"/>
</dbReference>
<gene>
    <name evidence="4" type="ORF">ACFPZN_04075</name>
</gene>
<keyword evidence="1 4" id="KW-0489">Methyltransferase</keyword>
<keyword evidence="5" id="KW-1185">Reference proteome</keyword>
<dbReference type="GO" id="GO:0008168">
    <property type="term" value="F:methyltransferase activity"/>
    <property type="evidence" value="ECO:0007669"/>
    <property type="project" value="UniProtKB-KW"/>
</dbReference>
<dbReference type="EMBL" id="JBHSON010000004">
    <property type="protein sequence ID" value="MFC5744786.1"/>
    <property type="molecule type" value="Genomic_DNA"/>
</dbReference>
<dbReference type="PANTHER" id="PTHR30481">
    <property type="entry name" value="DNA ADENINE METHYLASE"/>
    <property type="match status" value="1"/>
</dbReference>
<dbReference type="Gene3D" id="3.40.50.150">
    <property type="entry name" value="Vaccinia Virus protein VP39"/>
    <property type="match status" value="2"/>
</dbReference>
<dbReference type="GO" id="GO:0032259">
    <property type="term" value="P:methylation"/>
    <property type="evidence" value="ECO:0007669"/>
    <property type="project" value="UniProtKB-KW"/>
</dbReference>
<dbReference type="PRINTS" id="PR00505">
    <property type="entry name" value="D12N6MTFRASE"/>
</dbReference>
<name>A0ABW0ZRV8_9ACTN</name>
<accession>A0ABW0ZRV8</accession>
<dbReference type="PANTHER" id="PTHR30481:SF4">
    <property type="entry name" value="SITE-SPECIFIC DNA-METHYLTRANSFERASE (ADENINE-SPECIFIC)"/>
    <property type="match status" value="1"/>
</dbReference>
<dbReference type="Pfam" id="PF02086">
    <property type="entry name" value="MethyltransfD12"/>
    <property type="match status" value="1"/>
</dbReference>
<evidence type="ECO:0000313" key="5">
    <source>
        <dbReference type="Proteomes" id="UP001596074"/>
    </source>
</evidence>
<dbReference type="InterPro" id="IPR029063">
    <property type="entry name" value="SAM-dependent_MTases_sf"/>
</dbReference>
<dbReference type="PIRSF" id="PIRSF000398">
    <property type="entry name" value="M_m6A_EcoRV"/>
    <property type="match status" value="1"/>
</dbReference>
<organism evidence="4 5">
    <name type="scientific">Actinomadura rugatobispora</name>
    <dbReference type="NCBI Taxonomy" id="1994"/>
    <lineage>
        <taxon>Bacteria</taxon>
        <taxon>Bacillati</taxon>
        <taxon>Actinomycetota</taxon>
        <taxon>Actinomycetes</taxon>
        <taxon>Streptosporangiales</taxon>
        <taxon>Thermomonosporaceae</taxon>
        <taxon>Actinomadura</taxon>
    </lineage>
</organism>
<reference evidence="5" key="1">
    <citation type="journal article" date="2019" name="Int. J. Syst. Evol. Microbiol.">
        <title>The Global Catalogue of Microorganisms (GCM) 10K type strain sequencing project: providing services to taxonomists for standard genome sequencing and annotation.</title>
        <authorList>
            <consortium name="The Broad Institute Genomics Platform"/>
            <consortium name="The Broad Institute Genome Sequencing Center for Infectious Disease"/>
            <person name="Wu L."/>
            <person name="Ma J."/>
        </authorList>
    </citation>
    <scope>NUCLEOTIDE SEQUENCE [LARGE SCALE GENOMIC DNA]</scope>
    <source>
        <strain evidence="5">KCTC 42087</strain>
    </source>
</reference>
<evidence type="ECO:0000256" key="3">
    <source>
        <dbReference type="ARBA" id="ARBA00022691"/>
    </source>
</evidence>
<evidence type="ECO:0000256" key="2">
    <source>
        <dbReference type="ARBA" id="ARBA00022679"/>
    </source>
</evidence>
<comment type="caution">
    <text evidence="4">The sequence shown here is derived from an EMBL/GenBank/DDBJ whole genome shotgun (WGS) entry which is preliminary data.</text>
</comment>
<evidence type="ECO:0000313" key="4">
    <source>
        <dbReference type="EMBL" id="MFC5744786.1"/>
    </source>
</evidence>
<dbReference type="InterPro" id="IPR012327">
    <property type="entry name" value="MeTrfase_D12"/>
</dbReference>
<protein>
    <submittedName>
        <fullName evidence="4">DNA adenine methylase</fullName>
    </submittedName>
</protein>
<keyword evidence="2" id="KW-0808">Transferase</keyword>
<dbReference type="InterPro" id="IPR012263">
    <property type="entry name" value="M_m6A_EcoRV"/>
</dbReference>